<dbReference type="SFLD" id="SFLDS00003">
    <property type="entry name" value="Haloacid_Dehalogenase"/>
    <property type="match status" value="1"/>
</dbReference>
<name>A0A162U1G1_9CLOT</name>
<gene>
    <name evidence="1" type="primary">yidA_1</name>
    <name evidence="1" type="ORF">CLMAG_03400</name>
</gene>
<dbReference type="InterPro" id="IPR006379">
    <property type="entry name" value="HAD-SF_hydro_IIB"/>
</dbReference>
<reference evidence="1 2" key="1">
    <citation type="submission" date="2016-04" db="EMBL/GenBank/DDBJ databases">
        <title>Genome sequence of Clostridium magnum DSM 2767.</title>
        <authorList>
            <person name="Poehlein A."/>
            <person name="Uhlig R."/>
            <person name="Fischer R."/>
            <person name="Bahl H."/>
            <person name="Daniel R."/>
        </authorList>
    </citation>
    <scope>NUCLEOTIDE SEQUENCE [LARGE SCALE GENOMIC DNA]</scope>
    <source>
        <strain evidence="1 2">DSM 2767</strain>
    </source>
</reference>
<dbReference type="PANTHER" id="PTHR10000:SF8">
    <property type="entry name" value="HAD SUPERFAMILY HYDROLASE-LIKE, TYPE 3"/>
    <property type="match status" value="1"/>
</dbReference>
<dbReference type="Gene3D" id="3.40.50.1000">
    <property type="entry name" value="HAD superfamily/HAD-like"/>
    <property type="match status" value="1"/>
</dbReference>
<dbReference type="InterPro" id="IPR023214">
    <property type="entry name" value="HAD_sf"/>
</dbReference>
<dbReference type="NCBIfam" id="TIGR01484">
    <property type="entry name" value="HAD-SF-IIB"/>
    <property type="match status" value="1"/>
</dbReference>
<dbReference type="GO" id="GO:0000287">
    <property type="term" value="F:magnesium ion binding"/>
    <property type="evidence" value="ECO:0007669"/>
    <property type="project" value="TreeGrafter"/>
</dbReference>
<dbReference type="AlphaFoldDB" id="A0A162U1G1"/>
<dbReference type="EC" id="3.1.3.23" evidence="1"/>
<dbReference type="CDD" id="cd07516">
    <property type="entry name" value="HAD_Pase"/>
    <property type="match status" value="1"/>
</dbReference>
<dbReference type="Pfam" id="PF08282">
    <property type="entry name" value="Hydrolase_3"/>
    <property type="match status" value="1"/>
</dbReference>
<dbReference type="PANTHER" id="PTHR10000">
    <property type="entry name" value="PHOSPHOSERINE PHOSPHATASE"/>
    <property type="match status" value="1"/>
</dbReference>
<dbReference type="NCBIfam" id="NF007806">
    <property type="entry name" value="PRK10513.1"/>
    <property type="match status" value="1"/>
</dbReference>
<dbReference type="GO" id="GO:0005829">
    <property type="term" value="C:cytosol"/>
    <property type="evidence" value="ECO:0007669"/>
    <property type="project" value="TreeGrafter"/>
</dbReference>
<dbReference type="Proteomes" id="UP000076603">
    <property type="component" value="Unassembled WGS sequence"/>
</dbReference>
<dbReference type="GO" id="GO:0050308">
    <property type="term" value="F:sugar-phosphatase activity"/>
    <property type="evidence" value="ECO:0007669"/>
    <property type="project" value="UniProtKB-EC"/>
</dbReference>
<organism evidence="1 2">
    <name type="scientific">Clostridium magnum DSM 2767</name>
    <dbReference type="NCBI Taxonomy" id="1121326"/>
    <lineage>
        <taxon>Bacteria</taxon>
        <taxon>Bacillati</taxon>
        <taxon>Bacillota</taxon>
        <taxon>Clostridia</taxon>
        <taxon>Eubacteriales</taxon>
        <taxon>Clostridiaceae</taxon>
        <taxon>Clostridium</taxon>
    </lineage>
</organism>
<dbReference type="EMBL" id="LWAE01000001">
    <property type="protein sequence ID" value="KZL93317.1"/>
    <property type="molecule type" value="Genomic_DNA"/>
</dbReference>
<dbReference type="SUPFAM" id="SSF56784">
    <property type="entry name" value="HAD-like"/>
    <property type="match status" value="1"/>
</dbReference>
<dbReference type="STRING" id="1121326.CLMAG_03400"/>
<protein>
    <submittedName>
        <fullName evidence="1">Sugar phosphatase YidA</fullName>
        <ecNumber evidence="1">3.1.3.23</ecNumber>
    </submittedName>
</protein>
<dbReference type="InterPro" id="IPR000150">
    <property type="entry name" value="Cof"/>
</dbReference>
<comment type="caution">
    <text evidence="1">The sequence shown here is derived from an EMBL/GenBank/DDBJ whole genome shotgun (WGS) entry which is preliminary data.</text>
</comment>
<dbReference type="Gene3D" id="3.30.1240.10">
    <property type="match status" value="1"/>
</dbReference>
<dbReference type="PROSITE" id="PS01229">
    <property type="entry name" value="COF_2"/>
    <property type="match status" value="1"/>
</dbReference>
<dbReference type="OrthoDB" id="9781413at2"/>
<dbReference type="SFLD" id="SFLDG01140">
    <property type="entry name" value="C2.B:_Phosphomannomutase_and_P"/>
    <property type="match status" value="1"/>
</dbReference>
<keyword evidence="2" id="KW-1185">Reference proteome</keyword>
<evidence type="ECO:0000313" key="2">
    <source>
        <dbReference type="Proteomes" id="UP000076603"/>
    </source>
</evidence>
<dbReference type="PATRIC" id="fig|1121326.3.peg.318"/>
<accession>A0A162U1G1</accession>
<dbReference type="NCBIfam" id="TIGR00099">
    <property type="entry name" value="Cof-subfamily"/>
    <property type="match status" value="1"/>
</dbReference>
<evidence type="ECO:0000313" key="1">
    <source>
        <dbReference type="EMBL" id="KZL93317.1"/>
    </source>
</evidence>
<dbReference type="SFLD" id="SFLDG01144">
    <property type="entry name" value="C2.B.4:_PGP_Like"/>
    <property type="match status" value="1"/>
</dbReference>
<sequence length="272" mass="30470">MYKLVALDMDGTLLNENKKISTENFKAIERAREKGVKVVLATGRPTKGISRYLEELNLLTEDDYAVAFNGAVVQNTKTGEIIAENLLDLNDLKYLYDLSKKLSVNIHALTPTACITPKINEYSELESNINNIPLEIVDFDKVDNSTTIVKIMFIDKEFILSKVIEKLPKEVYDKYTVVRSAPFFLEFINKKVNKGFGVELLAKSLGIKQEEVICMGDAGNDIHMIQYAGLGVAMGNAFPELKKVANYVTKTNDEHGVAHVINKFILKDEKTS</sequence>
<dbReference type="PROSITE" id="PS01228">
    <property type="entry name" value="COF_1"/>
    <property type="match status" value="1"/>
</dbReference>
<dbReference type="InterPro" id="IPR036412">
    <property type="entry name" value="HAD-like_sf"/>
</dbReference>
<keyword evidence="1" id="KW-0378">Hydrolase</keyword>
<dbReference type="RefSeq" id="WP_066617033.1">
    <property type="nucleotide sequence ID" value="NZ_FQXL01000015.1"/>
</dbReference>
<proteinExistence type="predicted"/>